<evidence type="ECO:0000313" key="1">
    <source>
        <dbReference type="EMBL" id="KAK1860926.1"/>
    </source>
</evidence>
<gene>
    <name evidence="1" type="ORF">I4F81_003512</name>
</gene>
<accession>A0ACC3BSB8</accession>
<dbReference type="Proteomes" id="UP000798662">
    <property type="component" value="Chromosome 1"/>
</dbReference>
<sequence>MLLADLSGFFGRRGYRRRGVPVAAACAGCVWGDPPPSLSLDTVRRPCSVASGKMVPPRCRLVSALSVVVTLLLLTAASCGSASGTRVRPPQLHAKTVGRAGAAAGAARPPDTVPPVAAKVLFPLMLDLKVMSFLATYSTLGVSMDELMDAERASNLGQYEVEINTQRNSSLSMTLAISLYRTIMQTLHSRGRCLDFVRQSTLDDPAACGLQKWRRCCRGTANDADQVLLCATHENLFVSPPFSLATQPANSFRVKPLPLRVAVRDRITVQALRRRALLAAMLSLNSSTARELEHREERHATVGLSGTFVARATAVDAPAVAHASAMGPAKLPRSVPTTARQDTVLPLFFEDQFAVQEETETDEAWLAWCREFLYYGAGCVEYCCTTLMAGSAVCNTAKDPDECI</sequence>
<reference evidence="1" key="1">
    <citation type="submission" date="2019-11" db="EMBL/GenBank/DDBJ databases">
        <title>Nori genome reveals adaptations in red seaweeds to the harsh intertidal environment.</title>
        <authorList>
            <person name="Wang D."/>
            <person name="Mao Y."/>
        </authorList>
    </citation>
    <scope>NUCLEOTIDE SEQUENCE</scope>
    <source>
        <tissue evidence="1">Gametophyte</tissue>
    </source>
</reference>
<dbReference type="EMBL" id="CM020618">
    <property type="protein sequence ID" value="KAK1860926.1"/>
    <property type="molecule type" value="Genomic_DNA"/>
</dbReference>
<name>A0ACC3BSB8_PYRYE</name>
<organism evidence="1 2">
    <name type="scientific">Pyropia yezoensis</name>
    <name type="common">Susabi-nori</name>
    <name type="synonym">Porphyra yezoensis</name>
    <dbReference type="NCBI Taxonomy" id="2788"/>
    <lineage>
        <taxon>Eukaryota</taxon>
        <taxon>Rhodophyta</taxon>
        <taxon>Bangiophyceae</taxon>
        <taxon>Bangiales</taxon>
        <taxon>Bangiaceae</taxon>
        <taxon>Pyropia</taxon>
    </lineage>
</organism>
<protein>
    <submittedName>
        <fullName evidence="1">Uncharacterized protein</fullName>
    </submittedName>
</protein>
<comment type="caution">
    <text evidence="1">The sequence shown here is derived from an EMBL/GenBank/DDBJ whole genome shotgun (WGS) entry which is preliminary data.</text>
</comment>
<evidence type="ECO:0000313" key="2">
    <source>
        <dbReference type="Proteomes" id="UP000798662"/>
    </source>
</evidence>
<proteinExistence type="predicted"/>
<keyword evidence="2" id="KW-1185">Reference proteome</keyword>